<sequence length="426" mass="45887">MSVFTSPPSAPSFTSISPGSTSTASSSNNGGGFTNPVYRNLFYILVGVLVIFLLVTLLSYIRSRRRRQIIEAEVSALTSESIPTNTNPARRLGLLVPGMAGYLTERARLASALKGQKKPSKEVPLLWDFVSKESTKEGDHEKLGSDRVGLADIPILINSNGSSQSAIAITPLLPIPPLEPIPISAIKHFPNAMAFRAPKPEVSGETILKEWETDLARGPNVPHGTGGTEQGKVMLGRKRARTRGKSLLEQYPQEHVPPLRLSIECARPRQSSRAAELADQIGNKIFGLPSLPATSRSGDQDIEAQIGSGSGLQAATETGMAQIRSAAIAQPRSTGIISGPDTTRSPTYDRNTSPVPPTIQLMTFVRMPIPEHSRELVGKTTWHLATEEEQEKAVQSEWAGVELGVTEMEVVGDAYLSEGDVWGNAR</sequence>
<dbReference type="Proteomes" id="UP001243375">
    <property type="component" value="Unassembled WGS sequence"/>
</dbReference>
<gene>
    <name evidence="1" type="ORF">QFC22_003325</name>
</gene>
<name>A0ACC2X7H7_9TREE</name>
<organism evidence="1 2">
    <name type="scientific">Naganishia vaughanmartiniae</name>
    <dbReference type="NCBI Taxonomy" id="1424756"/>
    <lineage>
        <taxon>Eukaryota</taxon>
        <taxon>Fungi</taxon>
        <taxon>Dikarya</taxon>
        <taxon>Basidiomycota</taxon>
        <taxon>Agaricomycotina</taxon>
        <taxon>Tremellomycetes</taxon>
        <taxon>Filobasidiales</taxon>
        <taxon>Filobasidiaceae</taxon>
        <taxon>Naganishia</taxon>
    </lineage>
</organism>
<evidence type="ECO:0000313" key="2">
    <source>
        <dbReference type="Proteomes" id="UP001243375"/>
    </source>
</evidence>
<accession>A0ACC2X7H7</accession>
<proteinExistence type="predicted"/>
<comment type="caution">
    <text evidence="1">The sequence shown here is derived from an EMBL/GenBank/DDBJ whole genome shotgun (WGS) entry which is preliminary data.</text>
</comment>
<protein>
    <submittedName>
        <fullName evidence="1">Uncharacterized protein</fullName>
    </submittedName>
</protein>
<keyword evidence="2" id="KW-1185">Reference proteome</keyword>
<dbReference type="EMBL" id="JASBWU010000008">
    <property type="protein sequence ID" value="KAJ9119616.1"/>
    <property type="molecule type" value="Genomic_DNA"/>
</dbReference>
<evidence type="ECO:0000313" key="1">
    <source>
        <dbReference type="EMBL" id="KAJ9119616.1"/>
    </source>
</evidence>
<reference evidence="1" key="1">
    <citation type="submission" date="2023-04" db="EMBL/GenBank/DDBJ databases">
        <title>Draft Genome sequencing of Naganishia species isolated from polar environments using Oxford Nanopore Technology.</title>
        <authorList>
            <person name="Leo P."/>
            <person name="Venkateswaran K."/>
        </authorList>
    </citation>
    <scope>NUCLEOTIDE SEQUENCE</scope>
    <source>
        <strain evidence="1">MNA-CCFEE 5425</strain>
    </source>
</reference>